<dbReference type="SUPFAM" id="SSF81923">
    <property type="entry name" value="Double Clp-N motif"/>
    <property type="match status" value="1"/>
</dbReference>
<keyword evidence="4" id="KW-1185">Reference proteome</keyword>
<proteinExistence type="predicted"/>
<keyword evidence="3" id="KW-0378">Hydrolase</keyword>
<dbReference type="RefSeq" id="WP_344299647.1">
    <property type="nucleotide sequence ID" value="NZ_BAAAQW010000005.1"/>
</dbReference>
<sequence>MFERFAAAARSTVTEGILEAERRGDRRIGTQHLLLGLLHDPESASALGTSLASARAADEDLDRMALAAVGIDPGKAPLAGTVGKAGRLPFTSAAKDVLARSARQAAAEKSRTITGRHLALALLEGAEPDPAATLLSRLGVDARAVRDRLGQQGQQER</sequence>
<organism evidence="3 4">
    <name type="scientific">Sinomonas flava</name>
    <dbReference type="NCBI Taxonomy" id="496857"/>
    <lineage>
        <taxon>Bacteria</taxon>
        <taxon>Bacillati</taxon>
        <taxon>Actinomycetota</taxon>
        <taxon>Actinomycetes</taxon>
        <taxon>Micrococcales</taxon>
        <taxon>Micrococcaceae</taxon>
        <taxon>Sinomonas</taxon>
    </lineage>
</organism>
<dbReference type="GO" id="GO:0006508">
    <property type="term" value="P:proteolysis"/>
    <property type="evidence" value="ECO:0007669"/>
    <property type="project" value="UniProtKB-KW"/>
</dbReference>
<dbReference type="GO" id="GO:0008233">
    <property type="term" value="F:peptidase activity"/>
    <property type="evidence" value="ECO:0007669"/>
    <property type="project" value="UniProtKB-KW"/>
</dbReference>
<accession>A0ABP5NLN1</accession>
<comment type="caution">
    <text evidence="3">The sequence shown here is derived from an EMBL/GenBank/DDBJ whole genome shotgun (WGS) entry which is preliminary data.</text>
</comment>
<name>A0ABP5NLN1_9MICC</name>
<dbReference type="PROSITE" id="PS51903">
    <property type="entry name" value="CLP_R"/>
    <property type="match status" value="1"/>
</dbReference>
<keyword evidence="3" id="KW-0645">Protease</keyword>
<evidence type="ECO:0000313" key="3">
    <source>
        <dbReference type="EMBL" id="GAA2200439.1"/>
    </source>
</evidence>
<dbReference type="Gene3D" id="1.10.1780.10">
    <property type="entry name" value="Clp, N-terminal domain"/>
    <property type="match status" value="1"/>
</dbReference>
<evidence type="ECO:0000313" key="4">
    <source>
        <dbReference type="Proteomes" id="UP001500432"/>
    </source>
</evidence>
<dbReference type="InterPro" id="IPR004176">
    <property type="entry name" value="Clp_R_N"/>
</dbReference>
<dbReference type="Pfam" id="PF02861">
    <property type="entry name" value="Clp_N"/>
    <property type="match status" value="1"/>
</dbReference>
<reference evidence="4" key="1">
    <citation type="journal article" date="2019" name="Int. J. Syst. Evol. Microbiol.">
        <title>The Global Catalogue of Microorganisms (GCM) 10K type strain sequencing project: providing services to taxonomists for standard genome sequencing and annotation.</title>
        <authorList>
            <consortium name="The Broad Institute Genomics Platform"/>
            <consortium name="The Broad Institute Genome Sequencing Center for Infectious Disease"/>
            <person name="Wu L."/>
            <person name="Ma J."/>
        </authorList>
    </citation>
    <scope>NUCLEOTIDE SEQUENCE [LARGE SCALE GENOMIC DNA]</scope>
    <source>
        <strain evidence="4">JCM 16034</strain>
    </source>
</reference>
<evidence type="ECO:0000256" key="1">
    <source>
        <dbReference type="PROSITE-ProRule" id="PRU01251"/>
    </source>
</evidence>
<protein>
    <submittedName>
        <fullName evidence="3">Clp protease N-terminal domain-containing protein</fullName>
    </submittedName>
</protein>
<evidence type="ECO:0000259" key="2">
    <source>
        <dbReference type="PROSITE" id="PS51903"/>
    </source>
</evidence>
<gene>
    <name evidence="3" type="ORF">GCM10009849_20960</name>
</gene>
<keyword evidence="1" id="KW-0677">Repeat</keyword>
<feature type="domain" description="Clp R" evidence="2">
    <location>
        <begin position="2"/>
        <end position="157"/>
    </location>
</feature>
<dbReference type="EMBL" id="BAAAQW010000005">
    <property type="protein sequence ID" value="GAA2200439.1"/>
    <property type="molecule type" value="Genomic_DNA"/>
</dbReference>
<dbReference type="Proteomes" id="UP001500432">
    <property type="component" value="Unassembled WGS sequence"/>
</dbReference>
<dbReference type="InterPro" id="IPR036628">
    <property type="entry name" value="Clp_N_dom_sf"/>
</dbReference>